<keyword evidence="3" id="KW-1185">Reference proteome</keyword>
<keyword evidence="1" id="KW-0812">Transmembrane</keyword>
<protein>
    <submittedName>
        <fullName evidence="2">Uncharacterized protein</fullName>
    </submittedName>
</protein>
<feature type="transmembrane region" description="Helical" evidence="1">
    <location>
        <begin position="32"/>
        <end position="49"/>
    </location>
</feature>
<evidence type="ECO:0000313" key="2">
    <source>
        <dbReference type="EMBL" id="KFG25201.1"/>
    </source>
</evidence>
<gene>
    <name evidence="2" type="ORF">NESG_01970</name>
</gene>
<dbReference type="EMBL" id="AKIJ01000005">
    <property type="protein sequence ID" value="KFG25201.1"/>
    <property type="molecule type" value="Genomic_DNA"/>
</dbReference>
<evidence type="ECO:0000313" key="3">
    <source>
        <dbReference type="Proteomes" id="UP000054524"/>
    </source>
</evidence>
<dbReference type="GeneID" id="77676943"/>
<organism evidence="2 3">
    <name type="scientific">Nematocida ausubeli (strain ATCC PRA-371 / ERTm2)</name>
    <name type="common">Nematode killer fungus</name>
    <dbReference type="NCBI Taxonomy" id="1913371"/>
    <lineage>
        <taxon>Eukaryota</taxon>
        <taxon>Fungi</taxon>
        <taxon>Fungi incertae sedis</taxon>
        <taxon>Microsporidia</taxon>
        <taxon>Nematocida</taxon>
    </lineage>
</organism>
<comment type="caution">
    <text evidence="2">The sequence shown here is derived from an EMBL/GenBank/DDBJ whole genome shotgun (WGS) entry which is preliminary data.</text>
</comment>
<dbReference type="Proteomes" id="UP000054524">
    <property type="component" value="Unassembled WGS sequence"/>
</dbReference>
<sequence length="174" mass="20183">MSTRTRNKIREYLYVKKNKLQENNTIRSTRNAFIGLVIKMAFMAALLVVQQASAAIKKNEVQEVQGEEIFKVEGVPYMANPDGPLSPIMLYLGKKVDYIYKKRMDSLEIKKYPSWRTDITNQHRVIFNLSNDKVYKFSITGKRVPTNTVSYYTTLIRVISGYISESVRNMPTRQ</sequence>
<name>A0A086IZ83_NEMA1</name>
<accession>A0A086IZ83</accession>
<dbReference type="HOGENOM" id="CLU_145568_0_0_1"/>
<dbReference type="AlphaFoldDB" id="A0A086IZ83"/>
<evidence type="ECO:0000256" key="1">
    <source>
        <dbReference type="SAM" id="Phobius"/>
    </source>
</evidence>
<proteinExistence type="predicted"/>
<dbReference type="OrthoDB" id="10559652at2759"/>
<keyword evidence="1" id="KW-1133">Transmembrane helix</keyword>
<keyword evidence="1" id="KW-0472">Membrane</keyword>
<dbReference type="RefSeq" id="XP_052903756.1">
    <property type="nucleotide sequence ID" value="XM_053049585.1"/>
</dbReference>
<reference evidence="2 3" key="1">
    <citation type="journal article" date="2014" name="Genome Announc.">
        <title>Genome Sequence of the Microsporidian Species Nematocida sp1 Strain ERTm6 (ATCC PRA-372).</title>
        <authorList>
            <person name="Bakowski M.A."/>
            <person name="Priest M."/>
            <person name="Young S."/>
            <person name="Cuomo C.A."/>
            <person name="Troemel E.R."/>
        </authorList>
    </citation>
    <scope>NUCLEOTIDE SEQUENCE [LARGE SCALE GENOMIC DNA]</scope>
    <source>
        <strain evidence="2 3">ERTm6</strain>
    </source>
</reference>